<dbReference type="PANTHER" id="PTHR42879">
    <property type="entry name" value="3-OXOACYL-(ACYL-CARRIER-PROTEIN) REDUCTASE"/>
    <property type="match status" value="1"/>
</dbReference>
<sequence>MFSKKVVLITGATAGIGLDAAEYLARQDWAVILSGRRDSIGQEAVMRLKEAGHDVAFVHCDIGSEQSVAELHNKAIAIWGRLDAAVNNAGISTDTGRFADLDTSKFRDMIDVNILGVFWSMQHQLKHMEAKNTGRIINISSIAGRRGLPFHGTYAATKHAVIGMTKTAALEYASQGVTVNAIAPGAIRTQIMDNAIKSGKYTEESAADVFPVKKLGVAEDISRVILLILESPYMTGAVVDVDGGFSA</sequence>
<evidence type="ECO:0000256" key="5">
    <source>
        <dbReference type="ARBA" id="ARBA00048508"/>
    </source>
</evidence>
<dbReference type="SMART" id="SM00822">
    <property type="entry name" value="PKS_KR"/>
    <property type="match status" value="1"/>
</dbReference>
<dbReference type="Gene3D" id="3.40.50.720">
    <property type="entry name" value="NAD(P)-binding Rossmann-like Domain"/>
    <property type="match status" value="1"/>
</dbReference>
<dbReference type="InterPro" id="IPR002347">
    <property type="entry name" value="SDR_fam"/>
</dbReference>
<comment type="similarity">
    <text evidence="1 6">Belongs to the short-chain dehydrogenases/reductases (SDR) family.</text>
</comment>
<reference evidence="8 9" key="1">
    <citation type="submission" date="2020-01" db="EMBL/GenBank/DDBJ databases">
        <title>Identification and distribution of gene clusters putatively required for synthesis of sphingolipid metabolism inhibitors in phylogenetically diverse species of the filamentous fungus Fusarium.</title>
        <authorList>
            <person name="Kim H.-S."/>
            <person name="Busman M."/>
            <person name="Brown D.W."/>
            <person name="Divon H."/>
            <person name="Uhlig S."/>
            <person name="Proctor R.H."/>
        </authorList>
    </citation>
    <scope>NUCLEOTIDE SEQUENCE [LARGE SCALE GENOMIC DNA]</scope>
    <source>
        <strain evidence="8 9">NRRL 20459</strain>
    </source>
</reference>
<dbReference type="EMBL" id="JAADYS010002875">
    <property type="protein sequence ID" value="KAF4453527.1"/>
    <property type="molecule type" value="Genomic_DNA"/>
</dbReference>
<dbReference type="Pfam" id="PF00106">
    <property type="entry name" value="adh_short"/>
    <property type="match status" value="1"/>
</dbReference>
<dbReference type="EC" id="1.1.1.100" evidence="2"/>
<dbReference type="GO" id="GO:0032787">
    <property type="term" value="P:monocarboxylic acid metabolic process"/>
    <property type="evidence" value="ECO:0007669"/>
    <property type="project" value="UniProtKB-ARBA"/>
</dbReference>
<dbReference type="InterPro" id="IPR050259">
    <property type="entry name" value="SDR"/>
</dbReference>
<evidence type="ECO:0000313" key="8">
    <source>
        <dbReference type="EMBL" id="KAF4453527.1"/>
    </source>
</evidence>
<name>A0A8H4PA81_9HYPO</name>
<dbReference type="InterPro" id="IPR057326">
    <property type="entry name" value="KR_dom"/>
</dbReference>
<dbReference type="PANTHER" id="PTHR42879:SF2">
    <property type="entry name" value="3-OXOACYL-[ACYL-CARRIER-PROTEIN] REDUCTASE FABG"/>
    <property type="match status" value="1"/>
</dbReference>
<keyword evidence="3" id="KW-0521">NADP</keyword>
<dbReference type="InterPro" id="IPR020904">
    <property type="entry name" value="Sc_DH/Rdtase_CS"/>
</dbReference>
<dbReference type="GO" id="GO:0004316">
    <property type="term" value="F:3-oxoacyl-[acyl-carrier-protein] reductase (NADPH) activity"/>
    <property type="evidence" value="ECO:0007669"/>
    <property type="project" value="UniProtKB-EC"/>
</dbReference>
<dbReference type="PRINTS" id="PR00080">
    <property type="entry name" value="SDRFAMILY"/>
</dbReference>
<comment type="caution">
    <text evidence="8">The sequence shown here is derived from an EMBL/GenBank/DDBJ whole genome shotgun (WGS) entry which is preliminary data.</text>
</comment>
<dbReference type="FunFam" id="3.40.50.720:FF:000084">
    <property type="entry name" value="Short-chain dehydrogenase reductase"/>
    <property type="match status" value="1"/>
</dbReference>
<evidence type="ECO:0000256" key="3">
    <source>
        <dbReference type="ARBA" id="ARBA00022857"/>
    </source>
</evidence>
<gene>
    <name evidence="8" type="ORF">FALBO_15964</name>
</gene>
<dbReference type="AlphaFoldDB" id="A0A8H4PA81"/>
<dbReference type="InterPro" id="IPR036291">
    <property type="entry name" value="NAD(P)-bd_dom_sf"/>
</dbReference>
<dbReference type="OrthoDB" id="5840532at2759"/>
<dbReference type="PROSITE" id="PS00061">
    <property type="entry name" value="ADH_SHORT"/>
    <property type="match status" value="1"/>
</dbReference>
<feature type="domain" description="Ketoreductase" evidence="7">
    <location>
        <begin position="5"/>
        <end position="190"/>
    </location>
</feature>
<accession>A0A8H4PA81</accession>
<keyword evidence="4" id="KW-0560">Oxidoreductase</keyword>
<comment type="catalytic activity">
    <reaction evidence="5">
        <text>a (3R)-hydroxyacyl-[ACP] + NADP(+) = a 3-oxoacyl-[ACP] + NADPH + H(+)</text>
        <dbReference type="Rhea" id="RHEA:17397"/>
        <dbReference type="Rhea" id="RHEA-COMP:9916"/>
        <dbReference type="Rhea" id="RHEA-COMP:9945"/>
        <dbReference type="ChEBI" id="CHEBI:15378"/>
        <dbReference type="ChEBI" id="CHEBI:57783"/>
        <dbReference type="ChEBI" id="CHEBI:58349"/>
        <dbReference type="ChEBI" id="CHEBI:78776"/>
        <dbReference type="ChEBI" id="CHEBI:78827"/>
        <dbReference type="EC" id="1.1.1.100"/>
    </reaction>
</comment>
<evidence type="ECO:0000256" key="2">
    <source>
        <dbReference type="ARBA" id="ARBA00012948"/>
    </source>
</evidence>
<dbReference type="Proteomes" id="UP000554235">
    <property type="component" value="Unassembled WGS sequence"/>
</dbReference>
<evidence type="ECO:0000313" key="9">
    <source>
        <dbReference type="Proteomes" id="UP000554235"/>
    </source>
</evidence>
<keyword evidence="9" id="KW-1185">Reference proteome</keyword>
<proteinExistence type="inferred from homology"/>
<evidence type="ECO:0000256" key="4">
    <source>
        <dbReference type="ARBA" id="ARBA00023002"/>
    </source>
</evidence>
<protein>
    <recommendedName>
        <fullName evidence="2">3-oxoacyl-[acyl-carrier-protein] reductase</fullName>
        <ecNumber evidence="2">1.1.1.100</ecNumber>
    </recommendedName>
</protein>
<evidence type="ECO:0000256" key="1">
    <source>
        <dbReference type="ARBA" id="ARBA00006484"/>
    </source>
</evidence>
<organism evidence="8 9">
    <name type="scientific">Fusarium albosuccineum</name>
    <dbReference type="NCBI Taxonomy" id="1237068"/>
    <lineage>
        <taxon>Eukaryota</taxon>
        <taxon>Fungi</taxon>
        <taxon>Dikarya</taxon>
        <taxon>Ascomycota</taxon>
        <taxon>Pezizomycotina</taxon>
        <taxon>Sordariomycetes</taxon>
        <taxon>Hypocreomycetidae</taxon>
        <taxon>Hypocreales</taxon>
        <taxon>Nectriaceae</taxon>
        <taxon>Fusarium</taxon>
        <taxon>Fusarium decemcellulare species complex</taxon>
    </lineage>
</organism>
<evidence type="ECO:0000256" key="6">
    <source>
        <dbReference type="RuleBase" id="RU000363"/>
    </source>
</evidence>
<evidence type="ECO:0000259" key="7">
    <source>
        <dbReference type="SMART" id="SM00822"/>
    </source>
</evidence>
<dbReference type="CDD" id="cd05233">
    <property type="entry name" value="SDR_c"/>
    <property type="match status" value="1"/>
</dbReference>
<dbReference type="PRINTS" id="PR00081">
    <property type="entry name" value="GDHRDH"/>
</dbReference>
<dbReference type="SUPFAM" id="SSF51735">
    <property type="entry name" value="NAD(P)-binding Rossmann-fold domains"/>
    <property type="match status" value="1"/>
</dbReference>